<feature type="domain" description="K Homology" evidence="4">
    <location>
        <begin position="180"/>
        <end position="243"/>
    </location>
</feature>
<feature type="compositionally biased region" description="Low complexity" evidence="3">
    <location>
        <begin position="569"/>
        <end position="581"/>
    </location>
</feature>
<accession>A0A813LQD3</accession>
<proteinExistence type="predicted"/>
<dbReference type="Proteomes" id="UP000626109">
    <property type="component" value="Unassembled WGS sequence"/>
</dbReference>
<feature type="region of interest" description="Disordered" evidence="3">
    <location>
        <begin position="714"/>
        <end position="738"/>
    </location>
</feature>
<dbReference type="Gene3D" id="3.30.1370.10">
    <property type="entry name" value="K Homology domain, type 1"/>
    <property type="match status" value="2"/>
</dbReference>
<dbReference type="SMART" id="SM00322">
    <property type="entry name" value="KH"/>
    <property type="match status" value="5"/>
</dbReference>
<feature type="domain" description="K Homology" evidence="4">
    <location>
        <begin position="353"/>
        <end position="416"/>
    </location>
</feature>
<evidence type="ECO:0000256" key="2">
    <source>
        <dbReference type="PROSITE-ProRule" id="PRU00117"/>
    </source>
</evidence>
<feature type="domain" description="K Homology" evidence="4">
    <location>
        <begin position="257"/>
        <end position="331"/>
    </location>
</feature>
<dbReference type="InterPro" id="IPR004087">
    <property type="entry name" value="KH_dom"/>
</dbReference>
<dbReference type="PANTHER" id="PTHR10288">
    <property type="entry name" value="KH DOMAIN CONTAINING RNA BINDING PROTEIN"/>
    <property type="match status" value="1"/>
</dbReference>
<evidence type="ECO:0000256" key="1">
    <source>
        <dbReference type="ARBA" id="ARBA00022737"/>
    </source>
</evidence>
<dbReference type="EMBL" id="CAJNNW010036524">
    <property type="protein sequence ID" value="CAE8735211.1"/>
    <property type="molecule type" value="Genomic_DNA"/>
</dbReference>
<feature type="non-terminal residue" evidence="5">
    <location>
        <position position="1"/>
    </location>
</feature>
<keyword evidence="1" id="KW-0677">Repeat</keyword>
<evidence type="ECO:0000256" key="3">
    <source>
        <dbReference type="SAM" id="MobiDB-lite"/>
    </source>
</evidence>
<dbReference type="PROSITE" id="PS50084">
    <property type="entry name" value="KH_TYPE_1"/>
    <property type="match status" value="3"/>
</dbReference>
<organism evidence="5 6">
    <name type="scientific">Polarella glacialis</name>
    <name type="common">Dinoflagellate</name>
    <dbReference type="NCBI Taxonomy" id="89957"/>
    <lineage>
        <taxon>Eukaryota</taxon>
        <taxon>Sar</taxon>
        <taxon>Alveolata</taxon>
        <taxon>Dinophyceae</taxon>
        <taxon>Suessiales</taxon>
        <taxon>Suessiaceae</taxon>
        <taxon>Polarella</taxon>
    </lineage>
</organism>
<dbReference type="CDD" id="cd00105">
    <property type="entry name" value="KH-I"/>
    <property type="match status" value="4"/>
</dbReference>
<reference evidence="5" key="1">
    <citation type="submission" date="2021-02" db="EMBL/GenBank/DDBJ databases">
        <authorList>
            <person name="Dougan E. K."/>
            <person name="Rhodes N."/>
            <person name="Thang M."/>
            <person name="Chan C."/>
        </authorList>
    </citation>
    <scope>NUCLEOTIDE SEQUENCE</scope>
</reference>
<sequence length="738" mass="78982">TRKKLARASSCIVEYVGRVAYFSGNKSERVRAREYLQWLLMQRVGESVHVIHKGRDDVTLIMVPSTCIGFITGHKGSSLRAIEEETSTFCFIEGAVDDGEDQKPLLIFGCCEDRCLAETLVWEKLTQKIDELGPGGEYGQSGRKGKGKGKNDKGGKSKSGQQAVAPQVTKSWAPREPKEGESVETLQITDDDAAFLMGPGGKTKRKVAAVSGADLELKVHRLDIIGMPEQRARAKKYVQLVMAQRVGPVRIEDPDKHDDLSIMEVPAEAVSFVTGKQGSFLRLVEEEFGTLLFFMDFSKNHRRDAPLERLAIFGPLRERRGAELKVMAAIEMKLPGYFTRTESKLPQQDPLDGFATDTLAIEEDDYSYALGKGGATRKKIARASNCIIEYIGRLAYLSGLKKERGCAREYLAWLFRQRVGPVEVNYSNREDVTVLQVPKDCVGFVTGHKGTSLRSVEEATGTFCFIEGGRDDPQRDPKPLLIFGSCDARRQAEELLRKRIDLKLVEGWVHEDGYGGGSYGGGYGGGYGRSYADKYEGYDGKSGGKSGYKGRKGAGKSGPGQDERGGSGDAATAAANGSLASPTEEAVEGTAASRGQAGNLSDGEDGAWGNWGGGSSDEEGAVSSSMGPSQGPAAGGGKAPVTPADTRANMHLLNASGRWSAQSASYSGTMAANMASPQRGAGSGSAGAGYSPARGAEEFDLPPHLMQEEAWPEIGQMGGGGAGALKKKKPPAKTNKIG</sequence>
<feature type="region of interest" description="Disordered" evidence="3">
    <location>
        <begin position="676"/>
        <end position="702"/>
    </location>
</feature>
<dbReference type="AlphaFoldDB" id="A0A813LQD3"/>
<evidence type="ECO:0000313" key="6">
    <source>
        <dbReference type="Proteomes" id="UP000626109"/>
    </source>
</evidence>
<dbReference type="InterPro" id="IPR004088">
    <property type="entry name" value="KH_dom_type_1"/>
</dbReference>
<gene>
    <name evidence="5" type="ORF">PGLA2088_LOCUS47713</name>
</gene>
<feature type="domain" description="K Homology" evidence="4">
    <location>
        <begin position="429"/>
        <end position="501"/>
    </location>
</feature>
<dbReference type="SUPFAM" id="SSF54791">
    <property type="entry name" value="Eukaryotic type KH-domain (KH-domain type I)"/>
    <property type="match status" value="3"/>
</dbReference>
<keyword evidence="2" id="KW-0694">RNA-binding</keyword>
<comment type="caution">
    <text evidence="5">The sequence shown here is derived from an EMBL/GenBank/DDBJ whole genome shotgun (WGS) entry which is preliminary data.</text>
</comment>
<feature type="region of interest" description="Disordered" evidence="3">
    <location>
        <begin position="542"/>
        <end position="644"/>
    </location>
</feature>
<evidence type="ECO:0000313" key="5">
    <source>
        <dbReference type="EMBL" id="CAE8735211.1"/>
    </source>
</evidence>
<dbReference type="GO" id="GO:0003723">
    <property type="term" value="F:RNA binding"/>
    <property type="evidence" value="ECO:0007669"/>
    <property type="project" value="UniProtKB-UniRule"/>
</dbReference>
<name>A0A813LQD3_POLGL</name>
<dbReference type="Pfam" id="PF00013">
    <property type="entry name" value="KH_1"/>
    <property type="match status" value="2"/>
</dbReference>
<protein>
    <recommendedName>
        <fullName evidence="4">K Homology domain-containing protein</fullName>
    </recommendedName>
</protein>
<feature type="region of interest" description="Disordered" evidence="3">
    <location>
        <begin position="132"/>
        <end position="186"/>
    </location>
</feature>
<evidence type="ECO:0000259" key="4">
    <source>
        <dbReference type="SMART" id="SM00322"/>
    </source>
</evidence>
<feature type="domain" description="K Homology" evidence="4">
    <location>
        <begin position="55"/>
        <end position="126"/>
    </location>
</feature>
<dbReference type="InterPro" id="IPR036612">
    <property type="entry name" value="KH_dom_type_1_sf"/>
</dbReference>